<reference evidence="4" key="1">
    <citation type="submission" date="2023-03" db="EMBL/GenBank/DDBJ databases">
        <title>Massive genome expansion in bonnet fungi (Mycena s.s.) driven by repeated elements and novel gene families across ecological guilds.</title>
        <authorList>
            <consortium name="Lawrence Berkeley National Laboratory"/>
            <person name="Harder C.B."/>
            <person name="Miyauchi S."/>
            <person name="Viragh M."/>
            <person name="Kuo A."/>
            <person name="Thoen E."/>
            <person name="Andreopoulos B."/>
            <person name="Lu D."/>
            <person name="Skrede I."/>
            <person name="Drula E."/>
            <person name="Henrissat B."/>
            <person name="Morin E."/>
            <person name="Kohler A."/>
            <person name="Barry K."/>
            <person name="LaButti K."/>
            <person name="Morin E."/>
            <person name="Salamov A."/>
            <person name="Lipzen A."/>
            <person name="Mereny Z."/>
            <person name="Hegedus B."/>
            <person name="Baldrian P."/>
            <person name="Stursova M."/>
            <person name="Weitz H."/>
            <person name="Taylor A."/>
            <person name="Grigoriev I.V."/>
            <person name="Nagy L.G."/>
            <person name="Martin F."/>
            <person name="Kauserud H."/>
        </authorList>
    </citation>
    <scope>NUCLEOTIDE SEQUENCE</scope>
    <source>
        <strain evidence="4">CBHHK002</strain>
    </source>
</reference>
<comment type="caution">
    <text evidence="4">The sequence shown here is derived from an EMBL/GenBank/DDBJ whole genome shotgun (WGS) entry which is preliminary data.</text>
</comment>
<dbReference type="InterPro" id="IPR036291">
    <property type="entry name" value="NAD(P)-bd_dom_sf"/>
</dbReference>
<accession>A0AAD7ETH2</accession>
<dbReference type="PRINTS" id="PR00080">
    <property type="entry name" value="SDRFAMILY"/>
</dbReference>
<evidence type="ECO:0000256" key="1">
    <source>
        <dbReference type="ARBA" id="ARBA00006484"/>
    </source>
</evidence>
<organism evidence="4 5">
    <name type="scientific">Mycena albidolilacea</name>
    <dbReference type="NCBI Taxonomy" id="1033008"/>
    <lineage>
        <taxon>Eukaryota</taxon>
        <taxon>Fungi</taxon>
        <taxon>Dikarya</taxon>
        <taxon>Basidiomycota</taxon>
        <taxon>Agaricomycotina</taxon>
        <taxon>Agaricomycetes</taxon>
        <taxon>Agaricomycetidae</taxon>
        <taxon>Agaricales</taxon>
        <taxon>Marasmiineae</taxon>
        <taxon>Mycenaceae</taxon>
        <taxon>Mycena</taxon>
    </lineage>
</organism>
<dbReference type="Proteomes" id="UP001218218">
    <property type="component" value="Unassembled WGS sequence"/>
</dbReference>
<dbReference type="PANTHER" id="PTHR43976:SF16">
    <property type="entry name" value="SHORT-CHAIN DEHYDROGENASE_REDUCTASE FAMILY PROTEIN"/>
    <property type="match status" value="1"/>
</dbReference>
<evidence type="ECO:0000256" key="3">
    <source>
        <dbReference type="RuleBase" id="RU000363"/>
    </source>
</evidence>
<comment type="similarity">
    <text evidence="1 3">Belongs to the short-chain dehydrogenases/reductases (SDR) family.</text>
</comment>
<dbReference type="Pfam" id="PF00106">
    <property type="entry name" value="adh_short"/>
    <property type="match status" value="1"/>
</dbReference>
<proteinExistence type="inferred from homology"/>
<dbReference type="GO" id="GO:0016491">
    <property type="term" value="F:oxidoreductase activity"/>
    <property type="evidence" value="ECO:0007669"/>
    <property type="project" value="UniProtKB-KW"/>
</dbReference>
<keyword evidence="5" id="KW-1185">Reference proteome</keyword>
<dbReference type="CDD" id="cd05374">
    <property type="entry name" value="17beta-HSD-like_SDR_c"/>
    <property type="match status" value="1"/>
</dbReference>
<dbReference type="SUPFAM" id="SSF51735">
    <property type="entry name" value="NAD(P)-binding Rossmann-fold domains"/>
    <property type="match status" value="1"/>
</dbReference>
<evidence type="ECO:0000256" key="2">
    <source>
        <dbReference type="ARBA" id="ARBA00023002"/>
    </source>
</evidence>
<dbReference type="PANTHER" id="PTHR43976">
    <property type="entry name" value="SHORT CHAIN DEHYDROGENASE"/>
    <property type="match status" value="1"/>
</dbReference>
<dbReference type="Gene3D" id="3.40.50.720">
    <property type="entry name" value="NAD(P)-binding Rossmann-like Domain"/>
    <property type="match status" value="1"/>
</dbReference>
<dbReference type="EMBL" id="JARIHO010000016">
    <property type="protein sequence ID" value="KAJ7348942.1"/>
    <property type="molecule type" value="Genomic_DNA"/>
</dbReference>
<protein>
    <submittedName>
        <fullName evidence="4">Short-chain oxidoreductase</fullName>
    </submittedName>
</protein>
<dbReference type="InterPro" id="IPR051911">
    <property type="entry name" value="SDR_oxidoreductase"/>
</dbReference>
<evidence type="ECO:0000313" key="4">
    <source>
        <dbReference type="EMBL" id="KAJ7348942.1"/>
    </source>
</evidence>
<gene>
    <name evidence="4" type="ORF">DFH08DRAFT_998220</name>
</gene>
<dbReference type="InterPro" id="IPR002347">
    <property type="entry name" value="SDR_fam"/>
</dbReference>
<name>A0AAD7ETH2_9AGAR</name>
<keyword evidence="2" id="KW-0560">Oxidoreductase</keyword>
<dbReference type="AlphaFoldDB" id="A0AAD7ETH2"/>
<sequence length="282" mass="30036">MSKDSPVFLITGCSSGLGRELASAALKRGFRVIATARRVETLDLLEQQGAKILTLDITSSEAELADFAANAIAIYGQVDYLVNNAGFLQAGAIEEVSPSEALRQFNTNFFGLISTTNAFLPHFRNRRAGTIVNISSQGSALGTPGGGIYCASKAAVDAASDSWAHELAEYNIRSTSVQPGAFRTEVLKPTNVSRAAKFIEGYQLAHGAIEYLGNGAGSEAGDPAKAAENILAFVTDPKRQQLPLRFVVGDDAFVSLKAFYTQQLVDMEAAEHWSTGTNYATT</sequence>
<dbReference type="PRINTS" id="PR00081">
    <property type="entry name" value="GDHRDH"/>
</dbReference>
<evidence type="ECO:0000313" key="5">
    <source>
        <dbReference type="Proteomes" id="UP001218218"/>
    </source>
</evidence>